<dbReference type="EMBL" id="KE747834">
    <property type="protein sequence ID" value="RMZ72774.1"/>
    <property type="molecule type" value="Genomic_DNA"/>
</dbReference>
<sequence length="47" mass="5220">MGEDGSQATTPILTATAERAVVLGLHTCVMIPPQVHLRRPCYDFYFL</sequence>
<evidence type="ECO:0000313" key="1">
    <source>
        <dbReference type="EMBL" id="RMZ72774.1"/>
    </source>
</evidence>
<dbReference type="AlphaFoldDB" id="A0A3M7MEI9"/>
<dbReference type="Proteomes" id="UP000265663">
    <property type="component" value="Unassembled WGS sequence"/>
</dbReference>
<accession>A0A3M7MEI9</accession>
<proteinExistence type="predicted"/>
<keyword evidence="2" id="KW-1185">Reference proteome</keyword>
<name>A0A3M7MEI9_9PLEO</name>
<evidence type="ECO:0000313" key="2">
    <source>
        <dbReference type="Proteomes" id="UP000265663"/>
    </source>
</evidence>
<protein>
    <submittedName>
        <fullName evidence="1">Uncharacterized protein</fullName>
    </submittedName>
</protein>
<gene>
    <name evidence="1" type="ORF">GMOD_00009807</name>
</gene>
<organism evidence="1 2">
    <name type="scientific">Pyrenophora seminiperda CCB06</name>
    <dbReference type="NCBI Taxonomy" id="1302712"/>
    <lineage>
        <taxon>Eukaryota</taxon>
        <taxon>Fungi</taxon>
        <taxon>Dikarya</taxon>
        <taxon>Ascomycota</taxon>
        <taxon>Pezizomycotina</taxon>
        <taxon>Dothideomycetes</taxon>
        <taxon>Pleosporomycetidae</taxon>
        <taxon>Pleosporales</taxon>
        <taxon>Pleosporineae</taxon>
        <taxon>Pleosporaceae</taxon>
        <taxon>Pyrenophora</taxon>
    </lineage>
</organism>
<reference evidence="1 2" key="1">
    <citation type="journal article" date="2014" name="PLoS ONE">
        <title>De novo Genome Assembly of the Fungal Plant Pathogen Pyrenophora semeniperda.</title>
        <authorList>
            <person name="Soliai M.M."/>
            <person name="Meyer S.E."/>
            <person name="Udall J.A."/>
            <person name="Elzinga D.E."/>
            <person name="Hermansen R.A."/>
            <person name="Bodily P.M."/>
            <person name="Hart A.A."/>
            <person name="Coleman C.E."/>
        </authorList>
    </citation>
    <scope>NUCLEOTIDE SEQUENCE [LARGE SCALE GENOMIC DNA]</scope>
    <source>
        <strain evidence="1 2">CCB06</strain>
        <tissue evidence="1">Mycelium</tissue>
    </source>
</reference>
<dbReference type="OrthoDB" id="2437458at2759"/>